<dbReference type="Proteomes" id="UP000222944">
    <property type="component" value="Unassembled WGS sequence"/>
</dbReference>
<proteinExistence type="predicted"/>
<name>A0A9X7BVJ4_BACTU</name>
<dbReference type="SUPFAM" id="SSF89447">
    <property type="entry name" value="AbrB/MazE/MraZ-like"/>
    <property type="match status" value="1"/>
</dbReference>
<dbReference type="RefSeq" id="WP_098866826.1">
    <property type="nucleotide sequence ID" value="NZ_NUFN01000037.1"/>
</dbReference>
<evidence type="ECO:0000259" key="2">
    <source>
        <dbReference type="PROSITE" id="PS51740"/>
    </source>
</evidence>
<feature type="domain" description="SpoVT-AbrB" evidence="2">
    <location>
        <begin position="4"/>
        <end position="49"/>
    </location>
</feature>
<dbReference type="Pfam" id="PF18277">
    <property type="entry name" value="AbrB_C"/>
    <property type="match status" value="1"/>
</dbReference>
<dbReference type="AlphaFoldDB" id="A0A9X7BVJ4"/>
<accession>A0A9X7BVJ4</accession>
<evidence type="ECO:0000313" key="4">
    <source>
        <dbReference type="Proteomes" id="UP000222944"/>
    </source>
</evidence>
<sequence length="91" mass="10239">MKSVGIRKIDRLGRCIIPIEIREMVGFFSGTPIEIYVEGRSIHLKKYQRTCSITGEAVDNPLVLDNGQIVLSPEGAKYVLEQLKTYIASDR</sequence>
<dbReference type="InterPro" id="IPR007159">
    <property type="entry name" value="SpoVT-AbrB_dom"/>
</dbReference>
<reference evidence="3 4" key="1">
    <citation type="submission" date="2017-09" db="EMBL/GenBank/DDBJ databases">
        <title>Large-scale bioinformatics analysis of Bacillus genomes uncovers conserved roles of natural products in bacterial physiology.</title>
        <authorList>
            <consortium name="Agbiome Team Llc"/>
            <person name="Bleich R.M."/>
            <person name="Grubbs K.J."/>
            <person name="Santa Maria K.C."/>
            <person name="Allen S.E."/>
            <person name="Farag S."/>
            <person name="Shank E.A."/>
            <person name="Bowers A."/>
        </authorList>
    </citation>
    <scope>NUCLEOTIDE SEQUENCE [LARGE SCALE GENOMIC DNA]</scope>
    <source>
        <strain evidence="3 4">AFS058004</strain>
    </source>
</reference>
<evidence type="ECO:0000256" key="1">
    <source>
        <dbReference type="PROSITE-ProRule" id="PRU01076"/>
    </source>
</evidence>
<dbReference type="Gene3D" id="2.10.260.10">
    <property type="match status" value="1"/>
</dbReference>
<organism evidence="3 4">
    <name type="scientific">Bacillus thuringiensis</name>
    <dbReference type="NCBI Taxonomy" id="1428"/>
    <lineage>
        <taxon>Bacteria</taxon>
        <taxon>Bacillati</taxon>
        <taxon>Bacillota</taxon>
        <taxon>Bacilli</taxon>
        <taxon>Bacillales</taxon>
        <taxon>Bacillaceae</taxon>
        <taxon>Bacillus</taxon>
        <taxon>Bacillus cereus group</taxon>
    </lineage>
</organism>
<evidence type="ECO:0000313" key="3">
    <source>
        <dbReference type="EMBL" id="PGH79630.1"/>
    </source>
</evidence>
<gene>
    <name evidence="3" type="ORF">CN899_25405</name>
</gene>
<comment type="caution">
    <text evidence="3">The sequence shown here is derived from an EMBL/GenBank/DDBJ whole genome shotgun (WGS) entry which is preliminary data.</text>
</comment>
<dbReference type="EMBL" id="NUFN01000037">
    <property type="protein sequence ID" value="PGH79630.1"/>
    <property type="molecule type" value="Genomic_DNA"/>
</dbReference>
<keyword evidence="1" id="KW-0238">DNA-binding</keyword>
<dbReference type="PROSITE" id="PS51740">
    <property type="entry name" value="SPOVT_ABRB"/>
    <property type="match status" value="1"/>
</dbReference>
<dbReference type="PANTHER" id="PTHR36432:SF4">
    <property type="entry name" value="TRANSITION STATE REGULATOR ABH-RELATED"/>
    <property type="match status" value="1"/>
</dbReference>
<dbReference type="NCBIfam" id="TIGR01439">
    <property type="entry name" value="lp_hng_hel_AbrB"/>
    <property type="match status" value="1"/>
</dbReference>
<dbReference type="InterPro" id="IPR037914">
    <property type="entry name" value="SpoVT-AbrB_sf"/>
</dbReference>
<protein>
    <submittedName>
        <fullName evidence="3">AbrB family transcriptional regulator</fullName>
    </submittedName>
</protein>
<dbReference type="InterPro" id="IPR040678">
    <property type="entry name" value="AbrB_C"/>
</dbReference>
<dbReference type="GO" id="GO:0003677">
    <property type="term" value="F:DNA binding"/>
    <property type="evidence" value="ECO:0007669"/>
    <property type="project" value="UniProtKB-UniRule"/>
</dbReference>
<dbReference type="PANTHER" id="PTHR36432">
    <property type="match status" value="1"/>
</dbReference>
<dbReference type="InterPro" id="IPR052731">
    <property type="entry name" value="B_subtilis_Trans_State_Reg"/>
</dbReference>